<dbReference type="OrthoDB" id="1056765at2"/>
<evidence type="ECO:0000256" key="1">
    <source>
        <dbReference type="ARBA" id="ARBA00022729"/>
    </source>
</evidence>
<dbReference type="Pfam" id="PF18962">
    <property type="entry name" value="Por_Secre_tail"/>
    <property type="match status" value="1"/>
</dbReference>
<dbReference type="Proteomes" id="UP000291124">
    <property type="component" value="Chromosome"/>
</dbReference>
<dbReference type="KEGG" id="fnk:E1750_01060"/>
<name>A0A4P6YB26_9FLAO</name>
<dbReference type="InterPro" id="IPR026444">
    <property type="entry name" value="Secre_tail"/>
</dbReference>
<dbReference type="EMBL" id="CP037933">
    <property type="protein sequence ID" value="QBN17443.1"/>
    <property type="molecule type" value="Genomic_DNA"/>
</dbReference>
<organism evidence="3 4">
    <name type="scientific">Flavobacterium nackdongense</name>
    <dbReference type="NCBI Taxonomy" id="2547394"/>
    <lineage>
        <taxon>Bacteria</taxon>
        <taxon>Pseudomonadati</taxon>
        <taxon>Bacteroidota</taxon>
        <taxon>Flavobacteriia</taxon>
        <taxon>Flavobacteriales</taxon>
        <taxon>Flavobacteriaceae</taxon>
        <taxon>Flavobacterium</taxon>
    </lineage>
</organism>
<keyword evidence="4" id="KW-1185">Reference proteome</keyword>
<sequence length="726" mass="76420">MKKLLLNSKKRAQLFFSVSLVFLCVNFGWSQTIFYEGFGPAPVSPFNAGATSYTFASNGVISTIDDANTNTYLNFNSSGSAGRPNLTAPLSIMPASFKPTLTNNTNLVTWSVNMRASRAMSSSSQSYADGAYYLAVVLCSSNANLTSGTGSNTDGYALILQRSTSTSASNPGGVRLVKFHNGIGLQSAGSVVSIPLLETPALNGGATATATAPNNVSIKVVYNPDFDSWQLFYREDPLSSGFVDPSSGSYTSVGTAVVDATYTSTAMSHFGYLCGVSTSTTTATNQFQLDNFNISLDPLPAYTAPPTVEKKQAIHNSPAPTVANLVAIGINIKWYAAATGGSPLLSTDLISSQTYYATQTVASIESDRVPSSVYVGDTTLKTLPLYENFNYSIGDKLVAINNDTASGTGIGTWSVVPTVLPTILSPDDMLIAAQPSPWTSSVLPAPTGNALTFDRSGLDPQLLFAAPTTGSLYASCMFMVTNLNAITTGTSGTSTDVPPAPSHIFSFAYADAAPGSVSSYTAAVYLKSSATAGKFNIGINAAPIDPIAVGDIKWDTADYDANTPITLVIRYSYDDLISKLYINPTSNTVEPAPNAATLARAGALNFDRIRLNQNSNAATPYITLDEIRVANNWGQALGGSSTLGMAKVDVSKFSAYPNPVTNGKLYISSESSSEKQVAIYSLLGQKVLETKTANNAEINVSQLAKGAYILNVTEDGKSDSKKLMIQ</sequence>
<evidence type="ECO:0000313" key="4">
    <source>
        <dbReference type="Proteomes" id="UP000291124"/>
    </source>
</evidence>
<keyword evidence="1" id="KW-0732">Signal</keyword>
<accession>A0A4P6YB26</accession>
<dbReference type="RefSeq" id="WP_133274974.1">
    <property type="nucleotide sequence ID" value="NZ_CP037933.1"/>
</dbReference>
<evidence type="ECO:0000313" key="3">
    <source>
        <dbReference type="EMBL" id="QBN17443.1"/>
    </source>
</evidence>
<gene>
    <name evidence="3" type="ORF">E1750_01060</name>
</gene>
<evidence type="ECO:0000259" key="2">
    <source>
        <dbReference type="Pfam" id="PF18962"/>
    </source>
</evidence>
<dbReference type="AlphaFoldDB" id="A0A4P6YB26"/>
<dbReference type="NCBIfam" id="TIGR04183">
    <property type="entry name" value="Por_Secre_tail"/>
    <property type="match status" value="1"/>
</dbReference>
<proteinExistence type="predicted"/>
<feature type="domain" description="Secretion system C-terminal sorting" evidence="2">
    <location>
        <begin position="656"/>
        <end position="725"/>
    </location>
</feature>
<protein>
    <submittedName>
        <fullName evidence="3">T9SS type A sorting domain-containing protein</fullName>
    </submittedName>
</protein>
<reference evidence="4" key="1">
    <citation type="submission" date="2019-03" db="EMBL/GenBank/DDBJ databases">
        <title>Flavobacterium sp.</title>
        <authorList>
            <person name="Kim H."/>
        </authorList>
    </citation>
    <scope>NUCLEOTIDE SEQUENCE [LARGE SCALE GENOMIC DNA]</scope>
    <source>
        <strain evidence="4">GS13</strain>
    </source>
</reference>